<dbReference type="RefSeq" id="WP_063969951.1">
    <property type="nucleotide sequence ID" value="NZ_JAMXLT020000007.1"/>
</dbReference>
<comment type="caution">
    <text evidence="1">The sequence shown here is derived from an EMBL/GenBank/DDBJ whole genome shotgun (WGS) entry which is preliminary data.</text>
</comment>
<keyword evidence="2" id="KW-1185">Reference proteome</keyword>
<evidence type="ECO:0000313" key="2">
    <source>
        <dbReference type="Proteomes" id="UP001204439"/>
    </source>
</evidence>
<dbReference type="EMBL" id="JAMXLT020000007">
    <property type="protein sequence ID" value="MDW8548308.1"/>
    <property type="molecule type" value="Genomic_DNA"/>
</dbReference>
<organism evidence="1 2">
    <name type="scientific">Epilithonimonas ginsengisoli</name>
    <dbReference type="NCBI Taxonomy" id="1245592"/>
    <lineage>
        <taxon>Bacteria</taxon>
        <taxon>Pseudomonadati</taxon>
        <taxon>Bacteroidota</taxon>
        <taxon>Flavobacteriia</taxon>
        <taxon>Flavobacteriales</taxon>
        <taxon>Weeksellaceae</taxon>
        <taxon>Chryseobacterium group</taxon>
        <taxon>Epilithonimonas</taxon>
    </lineage>
</organism>
<evidence type="ECO:0000313" key="1">
    <source>
        <dbReference type="EMBL" id="MDW8548308.1"/>
    </source>
</evidence>
<sequence length="99" mass="11616">MLDFYLLKDEQRKPSYPEEAGLEFVGELDDLIFGNLQSKKIIDERFEYYSDFRLDTSELKKIRMKIIEKQLQYDSDVKVLIQLLDIADSEQSGLIAFGD</sequence>
<proteinExistence type="predicted"/>
<name>A0ABU4JF89_9FLAO</name>
<protein>
    <submittedName>
        <fullName evidence="1">Uncharacterized protein</fullName>
    </submittedName>
</protein>
<gene>
    <name evidence="1" type="ORF">NG800_005270</name>
</gene>
<reference evidence="1 2" key="1">
    <citation type="submission" date="2023-11" db="EMBL/GenBank/DDBJ databases">
        <title>First isolation, identification, and characterization of non-pathogenic Epilithonimonas ginsengisoli isolated from diseased farmed rainbow trout (Oncorhynchus mykiss) in Chile.</title>
        <authorList>
            <person name="Miranda C.D."/>
            <person name="Irgang R."/>
            <person name="Concha C."/>
            <person name="Rojas R."/>
            <person name="Avendano R."/>
        </authorList>
    </citation>
    <scope>NUCLEOTIDE SEQUENCE [LARGE SCALE GENOMIC DNA]</scope>
    <source>
        <strain evidence="1 2">FP99</strain>
    </source>
</reference>
<accession>A0ABU4JF89</accession>
<dbReference type="Proteomes" id="UP001204439">
    <property type="component" value="Unassembled WGS sequence"/>
</dbReference>